<feature type="compositionally biased region" description="Basic and acidic residues" evidence="1">
    <location>
        <begin position="142"/>
        <end position="177"/>
    </location>
</feature>
<feature type="region of interest" description="Disordered" evidence="1">
    <location>
        <begin position="124"/>
        <end position="177"/>
    </location>
</feature>
<feature type="signal peptide" evidence="2">
    <location>
        <begin position="1"/>
        <end position="27"/>
    </location>
</feature>
<gene>
    <name evidence="3" type="ORF">E3T47_09605</name>
</gene>
<feature type="chain" id="PRO_5038334017" evidence="2">
    <location>
        <begin position="28"/>
        <end position="177"/>
    </location>
</feature>
<sequence>MTRRNRLTLAATVVVAVGLLLPLAGCTSDPVDLQATTAANLQGEILEISEAAAAGDFATAQSLLTAMQSNLRTAAASGQVSSERSAAIQSAINLVRDDLTVEIDAAIVAAEAAAQAAAAAAALAEKQNQENAQENAEQAQEDAEKARDAAKNAAEDAKEAREDCLEDRDRVKAGECN</sequence>
<name>A0A4R9AMP3_9MICO</name>
<dbReference type="EMBL" id="SOHK01000014">
    <property type="protein sequence ID" value="TFD65778.1"/>
    <property type="molecule type" value="Genomic_DNA"/>
</dbReference>
<evidence type="ECO:0000313" key="4">
    <source>
        <dbReference type="Proteomes" id="UP000298154"/>
    </source>
</evidence>
<evidence type="ECO:0000256" key="2">
    <source>
        <dbReference type="SAM" id="SignalP"/>
    </source>
</evidence>
<reference evidence="3 4" key="1">
    <citation type="submission" date="2019-03" db="EMBL/GenBank/DDBJ databases">
        <title>Genomics of glacier-inhabiting Cryobacterium strains.</title>
        <authorList>
            <person name="Liu Q."/>
            <person name="Xin Y.-H."/>
        </authorList>
    </citation>
    <scope>NUCLEOTIDE SEQUENCE [LARGE SCALE GENOMIC DNA]</scope>
    <source>
        <strain evidence="3 4">Sr36</strain>
    </source>
</reference>
<dbReference type="OrthoDB" id="5121204at2"/>
<proteinExistence type="predicted"/>
<protein>
    <submittedName>
        <fullName evidence="3">Mucin-associated surface protein</fullName>
    </submittedName>
</protein>
<keyword evidence="4" id="KW-1185">Reference proteome</keyword>
<evidence type="ECO:0000256" key="1">
    <source>
        <dbReference type="SAM" id="MobiDB-lite"/>
    </source>
</evidence>
<dbReference type="RefSeq" id="WP_134555853.1">
    <property type="nucleotide sequence ID" value="NZ_SOHK01000014.1"/>
</dbReference>
<dbReference type="AlphaFoldDB" id="A0A4R9AMP3"/>
<comment type="caution">
    <text evidence="3">The sequence shown here is derived from an EMBL/GenBank/DDBJ whole genome shotgun (WGS) entry which is preliminary data.</text>
</comment>
<keyword evidence="2" id="KW-0732">Signal</keyword>
<dbReference type="Proteomes" id="UP000298154">
    <property type="component" value="Unassembled WGS sequence"/>
</dbReference>
<accession>A0A4R9AMP3</accession>
<organism evidence="3 4">
    <name type="scientific">Cryobacterium ruanii</name>
    <dbReference type="NCBI Taxonomy" id="1259197"/>
    <lineage>
        <taxon>Bacteria</taxon>
        <taxon>Bacillati</taxon>
        <taxon>Actinomycetota</taxon>
        <taxon>Actinomycetes</taxon>
        <taxon>Micrococcales</taxon>
        <taxon>Microbacteriaceae</taxon>
        <taxon>Cryobacterium</taxon>
    </lineage>
</organism>
<evidence type="ECO:0000313" key="3">
    <source>
        <dbReference type="EMBL" id="TFD65778.1"/>
    </source>
</evidence>
<feature type="compositionally biased region" description="Low complexity" evidence="1">
    <location>
        <begin position="124"/>
        <end position="138"/>
    </location>
</feature>